<dbReference type="Proteomes" id="UP000018852">
    <property type="component" value="Unassembled WGS sequence"/>
</dbReference>
<sequence>MSVTTSTGMSCGMIVSPPRRATVSAMRLPATAVMLATTSGIVVPVASSVVRSTPVRDPTLDREGTMKTSS</sequence>
<gene>
    <name evidence="1" type="ORF">Q605_AUC00713G0001</name>
</gene>
<name>W1VEF1_9ACTO</name>
<dbReference type="EMBL" id="AZLV01000713">
    <property type="protein sequence ID" value="ETJ04322.1"/>
    <property type="molecule type" value="Genomic_DNA"/>
</dbReference>
<organism evidence="1 2">
    <name type="scientific">Actinomyces urogenitalis DORA_12</name>
    <dbReference type="NCBI Taxonomy" id="1403939"/>
    <lineage>
        <taxon>Bacteria</taxon>
        <taxon>Bacillati</taxon>
        <taxon>Actinomycetota</taxon>
        <taxon>Actinomycetes</taxon>
        <taxon>Actinomycetales</taxon>
        <taxon>Actinomycetaceae</taxon>
        <taxon>Actinomyces</taxon>
    </lineage>
</organism>
<evidence type="ECO:0000313" key="2">
    <source>
        <dbReference type="Proteomes" id="UP000018852"/>
    </source>
</evidence>
<dbReference type="AlphaFoldDB" id="W1VEF1"/>
<protein>
    <submittedName>
        <fullName evidence="1">Uncharacterized protein</fullName>
    </submittedName>
</protein>
<comment type="caution">
    <text evidence="1">The sequence shown here is derived from an EMBL/GenBank/DDBJ whole genome shotgun (WGS) entry which is preliminary data.</text>
</comment>
<proteinExistence type="predicted"/>
<reference evidence="1 2" key="1">
    <citation type="submission" date="2013-12" db="EMBL/GenBank/DDBJ databases">
        <title>A Varibaculum cambriense genome reconstructed from a premature infant gut community with otherwise low bacterial novelty that shifts toward anaerobic metabolism during the third week of life.</title>
        <authorList>
            <person name="Brown C.T."/>
            <person name="Sharon I."/>
            <person name="Thomas B.C."/>
            <person name="Castelle C.J."/>
            <person name="Morowitz M.J."/>
            <person name="Banfield J.F."/>
        </authorList>
    </citation>
    <scope>NUCLEOTIDE SEQUENCE [LARGE SCALE GENOMIC DNA]</scope>
    <source>
        <strain evidence="2">DORA_12</strain>
    </source>
</reference>
<evidence type="ECO:0000313" key="1">
    <source>
        <dbReference type="EMBL" id="ETJ04322.1"/>
    </source>
</evidence>
<accession>W1VEF1</accession>